<feature type="region of interest" description="Disordered" evidence="1">
    <location>
        <begin position="907"/>
        <end position="930"/>
    </location>
</feature>
<keyword evidence="2" id="KW-1133">Transmembrane helix</keyword>
<dbReference type="EMBL" id="DXCQ01000062">
    <property type="protein sequence ID" value="HIY97379.1"/>
    <property type="molecule type" value="Genomic_DNA"/>
</dbReference>
<sequence>MKRKLLCVLLFLVCSFSLAAAGFLVSADEKHYGATDNLTVEEVNENSFIASTQLQQDMSAAIYYDKPIMLANGLSFDFVYTGEYADLHEQVQFSIALNDLDDGSGNPAIERLHFGNTTDTAVDGMQFHFFANGTWGNQYYMSFQSGGDASGDNGEYTWTAPGFSKKFIDSGRGTGTMVSTANLMAQKRTIHFEITSDAENYIWNIIPYEADGTTYVGEEYRAQVKFPKSSVCVNGGDFAHNPYIGVFVQTYSAPQNTYTVAWEIRNIKNESAFTEFAFTQSEKKLAPNETFDAATLLKVETNDPNVSKEITWTAEENNGVISLKGNKVTALKAGTAVIKATNSEGASVYLNVKVSAVTKFELDKTSLTLFLGQSETIGVVLEGGTSHTFTSENDAVATVDSSGAVTGVAAGTTNIVVTNNEGDSLKCAVKVLNYKEAEQSDPDGYIVSSNAAVTELENGWYIENVSDSTKGIGKFVINEELSPLKEVSFDYQMIMPYTSFVLDQMYYTICFNQIAGEDGSIDMERVNFDEMGSSINGVQFRYNADPSWTWEGGTIKANVFANGPLATMNDASDPQWGGPAFAGVKNALFNGRKVNFNFTAEESACVLTITPYDDSGVLLSDNAFSVTVPAKNFSFGEGVYVCFASVVQNSETREMSYVVSNFRSGKIAGTTLDKETVTISPTETNVKNPVKATTKFYDGVEAFPVSYVWSSSNENVITVDSATGDITVVAPGNAYLIVTDSEGNQAKCEICIDVESLTVAKTSDSITVSEGENTYTVEYTVKPSNAVVTLISSDESIATCEGNVVTFIGAGQVTITVQAGLKSAEIVLTAEPDAFTLNKETLTLEKYDTFTLTVDSFLSNYTFKSSNEQVATVDKNGKITAVGEGEATITVTLGSMQKTCVVTVKPFETENPGGDTQNPGGDTQTPDKTGCGSSLTGAAFGFAALLLTVGCVGLKKKS</sequence>
<dbReference type="PANTHER" id="PTHR23019:SF0">
    <property type="entry name" value="NUCLEAR PORE MEMBRANE GLYCOPROTEIN 210"/>
    <property type="match status" value="1"/>
</dbReference>
<dbReference type="Proteomes" id="UP000886750">
    <property type="component" value="Unassembled WGS sequence"/>
</dbReference>
<feature type="signal peptide" evidence="3">
    <location>
        <begin position="1"/>
        <end position="19"/>
    </location>
</feature>
<dbReference type="PANTHER" id="PTHR23019">
    <property type="entry name" value="NUCLEAR PORE MEMBRANE GLYCOPROTEIN GP210-RELATED"/>
    <property type="match status" value="1"/>
</dbReference>
<feature type="domain" description="BIG2" evidence="4">
    <location>
        <begin position="831"/>
        <end position="903"/>
    </location>
</feature>
<evidence type="ECO:0000259" key="4">
    <source>
        <dbReference type="SMART" id="SM00635"/>
    </source>
</evidence>
<dbReference type="Pfam" id="PF02368">
    <property type="entry name" value="Big_2"/>
    <property type="match status" value="3"/>
</dbReference>
<dbReference type="SUPFAM" id="SSF49373">
    <property type="entry name" value="Invasin/intimin cell-adhesion fragments"/>
    <property type="match status" value="5"/>
</dbReference>
<dbReference type="AlphaFoldDB" id="A0A9D2CRS0"/>
<feature type="domain" description="BIG2" evidence="4">
    <location>
        <begin position="753"/>
        <end position="829"/>
    </location>
</feature>
<gene>
    <name evidence="5" type="ORF">H9729_06790</name>
</gene>
<dbReference type="InterPro" id="IPR045197">
    <property type="entry name" value="NUP210-like"/>
</dbReference>
<comment type="caution">
    <text evidence="5">The sequence shown here is derived from an EMBL/GenBank/DDBJ whole genome shotgun (WGS) entry which is preliminary data.</text>
</comment>
<keyword evidence="2" id="KW-0812">Transmembrane</keyword>
<organism evidence="5 6">
    <name type="scientific">Candidatus Borkfalkia excrementigallinarum</name>
    <dbReference type="NCBI Taxonomy" id="2838506"/>
    <lineage>
        <taxon>Bacteria</taxon>
        <taxon>Bacillati</taxon>
        <taxon>Bacillota</taxon>
        <taxon>Clostridia</taxon>
        <taxon>Christensenellales</taxon>
        <taxon>Christensenellaceae</taxon>
        <taxon>Candidatus Borkfalkia</taxon>
    </lineage>
</organism>
<name>A0A9D2CRS0_9FIRM</name>
<keyword evidence="2" id="KW-0472">Membrane</keyword>
<feature type="domain" description="BIG2" evidence="4">
    <location>
        <begin position="272"/>
        <end position="351"/>
    </location>
</feature>
<evidence type="ECO:0000313" key="6">
    <source>
        <dbReference type="Proteomes" id="UP000886750"/>
    </source>
</evidence>
<evidence type="ECO:0000256" key="1">
    <source>
        <dbReference type="SAM" id="MobiDB-lite"/>
    </source>
</evidence>
<feature type="domain" description="BIG2" evidence="4">
    <location>
        <begin position="356"/>
        <end position="429"/>
    </location>
</feature>
<dbReference type="Gene3D" id="2.60.40.1080">
    <property type="match status" value="4"/>
</dbReference>
<feature type="compositionally biased region" description="Polar residues" evidence="1">
    <location>
        <begin position="914"/>
        <end position="930"/>
    </location>
</feature>
<evidence type="ECO:0000256" key="2">
    <source>
        <dbReference type="SAM" id="Phobius"/>
    </source>
</evidence>
<feature type="chain" id="PRO_5039027620" evidence="3">
    <location>
        <begin position="20"/>
        <end position="958"/>
    </location>
</feature>
<proteinExistence type="predicted"/>
<evidence type="ECO:0000256" key="3">
    <source>
        <dbReference type="SAM" id="SignalP"/>
    </source>
</evidence>
<dbReference type="SMART" id="SM00635">
    <property type="entry name" value="BID_2"/>
    <property type="match status" value="5"/>
</dbReference>
<dbReference type="InterPro" id="IPR003343">
    <property type="entry name" value="Big_2"/>
</dbReference>
<dbReference type="InterPro" id="IPR008964">
    <property type="entry name" value="Invasin/intimin_cell_adhesion"/>
</dbReference>
<evidence type="ECO:0000313" key="5">
    <source>
        <dbReference type="EMBL" id="HIY97379.1"/>
    </source>
</evidence>
<feature type="domain" description="BIG2" evidence="4">
    <location>
        <begin position="673"/>
        <end position="749"/>
    </location>
</feature>
<protein>
    <submittedName>
        <fullName evidence="5">Ig-like domain-containing protein</fullName>
    </submittedName>
</protein>
<reference evidence="5" key="1">
    <citation type="journal article" date="2021" name="PeerJ">
        <title>Extensive microbial diversity within the chicken gut microbiome revealed by metagenomics and culture.</title>
        <authorList>
            <person name="Gilroy R."/>
            <person name="Ravi A."/>
            <person name="Getino M."/>
            <person name="Pursley I."/>
            <person name="Horton D.L."/>
            <person name="Alikhan N.F."/>
            <person name="Baker D."/>
            <person name="Gharbi K."/>
            <person name="Hall N."/>
            <person name="Watson M."/>
            <person name="Adriaenssens E.M."/>
            <person name="Foster-Nyarko E."/>
            <person name="Jarju S."/>
            <person name="Secka A."/>
            <person name="Antonio M."/>
            <person name="Oren A."/>
            <person name="Chaudhuri R.R."/>
            <person name="La Ragione R."/>
            <person name="Hildebrand F."/>
            <person name="Pallen M.J."/>
        </authorList>
    </citation>
    <scope>NUCLEOTIDE SEQUENCE</scope>
    <source>
        <strain evidence="5">1345</strain>
    </source>
</reference>
<feature type="transmembrane region" description="Helical" evidence="2">
    <location>
        <begin position="935"/>
        <end position="954"/>
    </location>
</feature>
<keyword evidence="3" id="KW-0732">Signal</keyword>
<reference evidence="5" key="2">
    <citation type="submission" date="2021-04" db="EMBL/GenBank/DDBJ databases">
        <authorList>
            <person name="Gilroy R."/>
        </authorList>
    </citation>
    <scope>NUCLEOTIDE SEQUENCE</scope>
    <source>
        <strain evidence="5">1345</strain>
    </source>
</reference>
<accession>A0A9D2CRS0</accession>